<accession>A0A3E2GXI5</accession>
<feature type="non-terminal residue" evidence="3">
    <location>
        <position position="1"/>
    </location>
</feature>
<dbReference type="Proteomes" id="UP000258309">
    <property type="component" value="Unassembled WGS sequence"/>
</dbReference>
<feature type="compositionally biased region" description="Low complexity" evidence="1">
    <location>
        <begin position="1"/>
        <end position="19"/>
    </location>
</feature>
<feature type="non-terminal residue" evidence="3">
    <location>
        <position position="294"/>
    </location>
</feature>
<feature type="region of interest" description="Disordered" evidence="1">
    <location>
        <begin position="1"/>
        <end position="28"/>
    </location>
</feature>
<evidence type="ECO:0000256" key="1">
    <source>
        <dbReference type="SAM" id="MobiDB-lite"/>
    </source>
</evidence>
<dbReference type="OrthoDB" id="190201at2759"/>
<gene>
    <name evidence="3" type="ORF">B7463_g10528</name>
</gene>
<keyword evidence="2" id="KW-1133">Transmembrane helix</keyword>
<organism evidence="3 4">
    <name type="scientific">Scytalidium lignicola</name>
    <name type="common">Hyphomycete</name>
    <dbReference type="NCBI Taxonomy" id="5539"/>
    <lineage>
        <taxon>Eukaryota</taxon>
        <taxon>Fungi</taxon>
        <taxon>Dikarya</taxon>
        <taxon>Ascomycota</taxon>
        <taxon>Pezizomycotina</taxon>
        <taxon>Leotiomycetes</taxon>
        <taxon>Leotiomycetes incertae sedis</taxon>
        <taxon>Scytalidium</taxon>
    </lineage>
</organism>
<evidence type="ECO:0000256" key="2">
    <source>
        <dbReference type="SAM" id="Phobius"/>
    </source>
</evidence>
<dbReference type="STRING" id="5539.A0A3E2GXI5"/>
<dbReference type="OMA" id="IHRGVQM"/>
<comment type="caution">
    <text evidence="3">The sequence shown here is derived from an EMBL/GenBank/DDBJ whole genome shotgun (WGS) entry which is preliminary data.</text>
</comment>
<reference evidence="3 4" key="1">
    <citation type="submission" date="2018-05" db="EMBL/GenBank/DDBJ databases">
        <title>Draft genome sequence of Scytalidium lignicola DSM 105466, a ubiquitous saprotrophic fungus.</title>
        <authorList>
            <person name="Buettner E."/>
            <person name="Gebauer A.M."/>
            <person name="Hofrichter M."/>
            <person name="Liers C."/>
            <person name="Kellner H."/>
        </authorList>
    </citation>
    <scope>NUCLEOTIDE SEQUENCE [LARGE SCALE GENOMIC DNA]</scope>
    <source>
        <strain evidence="3 4">DSM 105466</strain>
    </source>
</reference>
<sequence>MYGLRSSQTSSRSRSGASSPETADYGAVVVRESRPGDVDEMASISLDNTTTVSVSEDEDLPALRKKLRLLSAEPTELRTGITWRVANQGFSLLSLAVEESSTILDDGQFGNSSFARQLYLHSLTYLLRALPTDLTTEEQLGIRSALPEGIASPLHIQINPPYSSQTISQNDTEATNTPSILHRTIASTIVNLFFIIHFLLPYLKAILANVYAYERKYRISERVLSHGLDVADAWGKKRMSVTEAISGMADGKVGKVIGEAGAWIVEEVVGGMNEGIGDGIAIFGITRSSVEGRS</sequence>
<protein>
    <submittedName>
        <fullName evidence="3">Uncharacterized protein</fullName>
    </submittedName>
</protein>
<keyword evidence="4" id="KW-1185">Reference proteome</keyword>
<evidence type="ECO:0000313" key="4">
    <source>
        <dbReference type="Proteomes" id="UP000258309"/>
    </source>
</evidence>
<dbReference type="EMBL" id="NCSJ02000302">
    <property type="protein sequence ID" value="RFU25818.1"/>
    <property type="molecule type" value="Genomic_DNA"/>
</dbReference>
<feature type="transmembrane region" description="Helical" evidence="2">
    <location>
        <begin position="189"/>
        <end position="212"/>
    </location>
</feature>
<evidence type="ECO:0000313" key="3">
    <source>
        <dbReference type="EMBL" id="RFU25818.1"/>
    </source>
</evidence>
<dbReference type="AlphaFoldDB" id="A0A3E2GXI5"/>
<name>A0A3E2GXI5_SCYLI</name>
<keyword evidence="2" id="KW-0812">Transmembrane</keyword>
<proteinExistence type="predicted"/>
<keyword evidence="2" id="KW-0472">Membrane</keyword>